<evidence type="ECO:0000256" key="1">
    <source>
        <dbReference type="ARBA" id="ARBA00023125"/>
    </source>
</evidence>
<dbReference type="PROSITE" id="PS50977">
    <property type="entry name" value="HTH_TETR_2"/>
    <property type="match status" value="1"/>
</dbReference>
<comment type="caution">
    <text evidence="4">The sequence shown here is derived from an EMBL/GenBank/DDBJ whole genome shotgun (WGS) entry which is preliminary data.</text>
</comment>
<evidence type="ECO:0000256" key="2">
    <source>
        <dbReference type="PROSITE-ProRule" id="PRU00335"/>
    </source>
</evidence>
<gene>
    <name evidence="4" type="ORF">GMA10_11935</name>
</gene>
<accession>A0A7M3SVU3</accession>
<evidence type="ECO:0000313" key="5">
    <source>
        <dbReference type="Proteomes" id="UP000462152"/>
    </source>
</evidence>
<name>A0A7M3SVU3_9MICC</name>
<dbReference type="InterPro" id="IPR050109">
    <property type="entry name" value="HTH-type_TetR-like_transc_reg"/>
</dbReference>
<dbReference type="InterPro" id="IPR009057">
    <property type="entry name" value="Homeodomain-like_sf"/>
</dbReference>
<dbReference type="PANTHER" id="PTHR30055:SF146">
    <property type="entry name" value="HTH-TYPE TRANSCRIPTIONAL DUAL REGULATOR CECR"/>
    <property type="match status" value="1"/>
</dbReference>
<dbReference type="Proteomes" id="UP000462152">
    <property type="component" value="Unassembled WGS sequence"/>
</dbReference>
<protein>
    <submittedName>
        <fullName evidence="4">TetR family transcriptional regulator</fullName>
    </submittedName>
</protein>
<evidence type="ECO:0000259" key="3">
    <source>
        <dbReference type="PROSITE" id="PS50977"/>
    </source>
</evidence>
<feature type="domain" description="HTH tetR-type" evidence="3">
    <location>
        <begin position="4"/>
        <end position="64"/>
    </location>
</feature>
<keyword evidence="1 2" id="KW-0238">DNA-binding</keyword>
<dbReference type="InterPro" id="IPR001647">
    <property type="entry name" value="HTH_TetR"/>
</dbReference>
<organism evidence="4 5">
    <name type="scientific">Rothia koreensis</name>
    <dbReference type="NCBI Taxonomy" id="592378"/>
    <lineage>
        <taxon>Bacteria</taxon>
        <taxon>Bacillati</taxon>
        <taxon>Actinomycetota</taxon>
        <taxon>Actinomycetes</taxon>
        <taxon>Micrococcales</taxon>
        <taxon>Micrococcaceae</taxon>
        <taxon>Rothia</taxon>
    </lineage>
</organism>
<dbReference type="PANTHER" id="PTHR30055">
    <property type="entry name" value="HTH-TYPE TRANSCRIPTIONAL REGULATOR RUTR"/>
    <property type="match status" value="1"/>
</dbReference>
<sequence length="186" mass="20206">MSRSERRAQIAEIAAEEFAAHGLHGASTEAIAKKAGISQAYVFRIFGTKKALFLELIQEAFGRVTEGMQRSAGDDTGLTALSEMGQQYYDSLADRTNLLLQLQGLAACGDPEIQEAVRNSFADMWTAVAGTTGLDPVTVKTFLAYGMLLNSGAAMDVEALDEEWAEGVRTRIRPDLFRHISGETNQ</sequence>
<dbReference type="PRINTS" id="PR00455">
    <property type="entry name" value="HTHTETR"/>
</dbReference>
<dbReference type="Pfam" id="PF00440">
    <property type="entry name" value="TetR_N"/>
    <property type="match status" value="1"/>
</dbReference>
<dbReference type="EMBL" id="WOGT01000010">
    <property type="protein sequence ID" value="MUN55908.1"/>
    <property type="molecule type" value="Genomic_DNA"/>
</dbReference>
<feature type="DNA-binding region" description="H-T-H motif" evidence="2">
    <location>
        <begin position="27"/>
        <end position="46"/>
    </location>
</feature>
<keyword evidence="5" id="KW-1185">Reference proteome</keyword>
<reference evidence="4 5" key="1">
    <citation type="submission" date="2019-12" db="EMBL/GenBank/DDBJ databases">
        <authorList>
            <person name="Li J."/>
            <person name="Shi Y."/>
            <person name="Xu G."/>
            <person name="Xiao D."/>
            <person name="Ran X."/>
        </authorList>
    </citation>
    <scope>NUCLEOTIDE SEQUENCE [LARGE SCALE GENOMIC DNA]</scope>
    <source>
        <strain evidence="4 5">JCM 15915</strain>
    </source>
</reference>
<dbReference type="SUPFAM" id="SSF46689">
    <property type="entry name" value="Homeodomain-like"/>
    <property type="match status" value="1"/>
</dbReference>
<dbReference type="Gene3D" id="1.10.357.10">
    <property type="entry name" value="Tetracycline Repressor, domain 2"/>
    <property type="match status" value="1"/>
</dbReference>
<dbReference type="GO" id="GO:0000976">
    <property type="term" value="F:transcription cis-regulatory region binding"/>
    <property type="evidence" value="ECO:0007669"/>
    <property type="project" value="TreeGrafter"/>
</dbReference>
<proteinExistence type="predicted"/>
<dbReference type="AlphaFoldDB" id="A0A7M3SVU3"/>
<dbReference type="GO" id="GO:0003700">
    <property type="term" value="F:DNA-binding transcription factor activity"/>
    <property type="evidence" value="ECO:0007669"/>
    <property type="project" value="TreeGrafter"/>
</dbReference>
<dbReference type="OrthoDB" id="3210235at2"/>
<evidence type="ECO:0000313" key="4">
    <source>
        <dbReference type="EMBL" id="MUN55908.1"/>
    </source>
</evidence>